<name>A0A6V7NII2_ANACO</name>
<evidence type="ECO:0000313" key="1">
    <source>
        <dbReference type="EMBL" id="CAD1818370.1"/>
    </source>
</evidence>
<dbReference type="AlphaFoldDB" id="A0A6V7NII2"/>
<proteinExistence type="predicted"/>
<reference evidence="1" key="1">
    <citation type="submission" date="2020-07" db="EMBL/GenBank/DDBJ databases">
        <authorList>
            <person name="Lin J."/>
        </authorList>
    </citation>
    <scope>NUCLEOTIDE SEQUENCE</scope>
</reference>
<protein>
    <submittedName>
        <fullName evidence="1">Uncharacterized protein</fullName>
    </submittedName>
</protein>
<accession>A0A6V7NII2</accession>
<sequence length="111" mass="12532">MLADEYGIKFLETVSWMDILNSLNPDSSQTMHHHDATNSAECKAEINRVMYESIHSKKSGQQMCSTSLCTIIKLSHELSNVEKKKKLSELSAYLSQHLLLISISFSEQSVI</sequence>
<organism evidence="1">
    <name type="scientific">Ananas comosus var. bracteatus</name>
    <name type="common">red pineapple</name>
    <dbReference type="NCBI Taxonomy" id="296719"/>
    <lineage>
        <taxon>Eukaryota</taxon>
        <taxon>Viridiplantae</taxon>
        <taxon>Streptophyta</taxon>
        <taxon>Embryophyta</taxon>
        <taxon>Tracheophyta</taxon>
        <taxon>Spermatophyta</taxon>
        <taxon>Magnoliopsida</taxon>
        <taxon>Liliopsida</taxon>
        <taxon>Poales</taxon>
        <taxon>Bromeliaceae</taxon>
        <taxon>Bromelioideae</taxon>
        <taxon>Ananas</taxon>
    </lineage>
</organism>
<dbReference type="EMBL" id="LR862139">
    <property type="protein sequence ID" value="CAD1818370.1"/>
    <property type="molecule type" value="Genomic_DNA"/>
</dbReference>
<gene>
    <name evidence="1" type="ORF">CB5_LOCUS1581</name>
</gene>